<evidence type="ECO:0000256" key="1">
    <source>
        <dbReference type="ARBA" id="ARBA00005695"/>
    </source>
</evidence>
<dbReference type="SUPFAM" id="SSF53850">
    <property type="entry name" value="Periplasmic binding protein-like II"/>
    <property type="match status" value="1"/>
</dbReference>
<reference evidence="6 7" key="1">
    <citation type="submission" date="2018-03" db="EMBL/GenBank/DDBJ databases">
        <title>Genomic Encyclopedia of Type Strains, Phase III (KMG-III): the genomes of soil and plant-associated and newly described type strains.</title>
        <authorList>
            <person name="Whitman W."/>
        </authorList>
    </citation>
    <scope>NUCLEOTIDE SEQUENCE [LARGE SCALE GENOMIC DNA]</scope>
    <source>
        <strain evidence="6 7">CGMCC 4.7104</strain>
    </source>
</reference>
<feature type="chain" id="PRO_5038749358" evidence="4">
    <location>
        <begin position="23"/>
        <end position="535"/>
    </location>
</feature>
<feature type="domain" description="Solute-binding protein family 5" evidence="5">
    <location>
        <begin position="89"/>
        <end position="444"/>
    </location>
</feature>
<dbReference type="GO" id="GO:0015833">
    <property type="term" value="P:peptide transport"/>
    <property type="evidence" value="ECO:0007669"/>
    <property type="project" value="TreeGrafter"/>
</dbReference>
<name>A0A2T0MT87_9ACTN</name>
<feature type="signal peptide" evidence="4">
    <location>
        <begin position="1"/>
        <end position="22"/>
    </location>
</feature>
<sequence length="535" mass="56274">MSRHGRASATVAVILAATGLTACGSGQSGGSGDPGGQAEAGTHVSGGVFVKAISADPGHLDPLTGVSLAAREMVGYAYESLVYSTPDGKFEPWLATRWELGDKKITYTLHDGVTCSDGKPFTAQTAADNINYHADPEHATFYYGSQIHKGVSAEAEGNTLTVTTKENDPFLLANTGTIEMVCGAGLADPAKLKTTTDGTGLYALGGSTPGATYTYAKRKDYTWGPKGVTSETKGLPDSLEIRVVTDESTAANLLLSGEINAAVVLGTDRKRLDGAKLGSVGVRNPVGEMLFNERAERPTSDPLVRQALVTALDRKAIGDVVSDGSAMDSRSLVVKNPLLCVAGGPKWTLPATDLAKAGSLLDQAGWRLGAGGKREKDGKPLTVKFIYDAATGTHAPAAELVQQTWDKLGVTTKLSANDANAWSEQLFQTFDWDTGFVQIAPGGPVTVSTFFAGATPDKGGNNFMFVDNPEYEALAKKAATATPETTCDLWQQAEAALVERTDVFPLADNEQRTYLSGVELEQPNFVAPTTIRMLG</sequence>
<evidence type="ECO:0000313" key="7">
    <source>
        <dbReference type="Proteomes" id="UP000238312"/>
    </source>
</evidence>
<dbReference type="InterPro" id="IPR030678">
    <property type="entry name" value="Peptide/Ni-bd"/>
</dbReference>
<dbReference type="RefSeq" id="WP_106245676.1">
    <property type="nucleotide sequence ID" value="NZ_JBFAIB010000004.1"/>
</dbReference>
<dbReference type="Gene3D" id="3.40.190.10">
    <property type="entry name" value="Periplasmic binding protein-like II"/>
    <property type="match status" value="1"/>
</dbReference>
<dbReference type="EMBL" id="PVNG01000014">
    <property type="protein sequence ID" value="PRX61800.1"/>
    <property type="molecule type" value="Genomic_DNA"/>
</dbReference>
<evidence type="ECO:0000256" key="4">
    <source>
        <dbReference type="SAM" id="SignalP"/>
    </source>
</evidence>
<accession>A0A2T0MT87</accession>
<dbReference type="PIRSF" id="PIRSF002741">
    <property type="entry name" value="MppA"/>
    <property type="match status" value="1"/>
</dbReference>
<keyword evidence="2" id="KW-0813">Transport</keyword>
<dbReference type="PANTHER" id="PTHR30290:SF9">
    <property type="entry name" value="OLIGOPEPTIDE-BINDING PROTEIN APPA"/>
    <property type="match status" value="1"/>
</dbReference>
<proteinExistence type="inferred from homology"/>
<dbReference type="GO" id="GO:0043190">
    <property type="term" value="C:ATP-binding cassette (ABC) transporter complex"/>
    <property type="evidence" value="ECO:0007669"/>
    <property type="project" value="InterPro"/>
</dbReference>
<dbReference type="InterPro" id="IPR039424">
    <property type="entry name" value="SBP_5"/>
</dbReference>
<dbReference type="CDD" id="cd00995">
    <property type="entry name" value="PBP2_NikA_DppA_OppA_like"/>
    <property type="match status" value="1"/>
</dbReference>
<comment type="caution">
    <text evidence="6">The sequence shown here is derived from an EMBL/GenBank/DDBJ whole genome shotgun (WGS) entry which is preliminary data.</text>
</comment>
<dbReference type="OrthoDB" id="5240629at2"/>
<gene>
    <name evidence="6" type="ORF">B0I32_114169</name>
</gene>
<dbReference type="Pfam" id="PF00496">
    <property type="entry name" value="SBP_bac_5"/>
    <property type="match status" value="1"/>
</dbReference>
<dbReference type="AlphaFoldDB" id="A0A2T0MT87"/>
<protein>
    <submittedName>
        <fullName evidence="6">Peptide/nickel transport system substrate-binding protein</fullName>
    </submittedName>
</protein>
<keyword evidence="3 4" id="KW-0732">Signal</keyword>
<dbReference type="GO" id="GO:0042597">
    <property type="term" value="C:periplasmic space"/>
    <property type="evidence" value="ECO:0007669"/>
    <property type="project" value="UniProtKB-ARBA"/>
</dbReference>
<dbReference type="PROSITE" id="PS51257">
    <property type="entry name" value="PROKAR_LIPOPROTEIN"/>
    <property type="match status" value="1"/>
</dbReference>
<evidence type="ECO:0000259" key="5">
    <source>
        <dbReference type="Pfam" id="PF00496"/>
    </source>
</evidence>
<comment type="similarity">
    <text evidence="1">Belongs to the bacterial solute-binding protein 5 family.</text>
</comment>
<evidence type="ECO:0000256" key="3">
    <source>
        <dbReference type="ARBA" id="ARBA00022729"/>
    </source>
</evidence>
<dbReference type="InterPro" id="IPR000914">
    <property type="entry name" value="SBP_5_dom"/>
</dbReference>
<evidence type="ECO:0000313" key="6">
    <source>
        <dbReference type="EMBL" id="PRX61800.1"/>
    </source>
</evidence>
<dbReference type="Gene3D" id="3.10.105.10">
    <property type="entry name" value="Dipeptide-binding Protein, Domain 3"/>
    <property type="match status" value="1"/>
</dbReference>
<dbReference type="Proteomes" id="UP000238312">
    <property type="component" value="Unassembled WGS sequence"/>
</dbReference>
<dbReference type="PANTHER" id="PTHR30290">
    <property type="entry name" value="PERIPLASMIC BINDING COMPONENT OF ABC TRANSPORTER"/>
    <property type="match status" value="1"/>
</dbReference>
<dbReference type="GO" id="GO:1904680">
    <property type="term" value="F:peptide transmembrane transporter activity"/>
    <property type="evidence" value="ECO:0007669"/>
    <property type="project" value="TreeGrafter"/>
</dbReference>
<organism evidence="6 7">
    <name type="scientific">Nonomuraea fuscirosea</name>
    <dbReference type="NCBI Taxonomy" id="1291556"/>
    <lineage>
        <taxon>Bacteria</taxon>
        <taxon>Bacillati</taxon>
        <taxon>Actinomycetota</taxon>
        <taxon>Actinomycetes</taxon>
        <taxon>Streptosporangiales</taxon>
        <taxon>Streptosporangiaceae</taxon>
        <taxon>Nonomuraea</taxon>
    </lineage>
</organism>
<keyword evidence="7" id="KW-1185">Reference proteome</keyword>
<evidence type="ECO:0000256" key="2">
    <source>
        <dbReference type="ARBA" id="ARBA00022448"/>
    </source>
</evidence>